<reference evidence="2 3" key="1">
    <citation type="submission" date="2019-10" db="EMBL/GenBank/DDBJ databases">
        <title>Whole genome shotgun sequence of Acrocarpospora pleiomorpha NBRC 16267.</title>
        <authorList>
            <person name="Ichikawa N."/>
            <person name="Kimura A."/>
            <person name="Kitahashi Y."/>
            <person name="Komaki H."/>
            <person name="Oguchi A."/>
        </authorList>
    </citation>
    <scope>NUCLEOTIDE SEQUENCE [LARGE SCALE GENOMIC DNA]</scope>
    <source>
        <strain evidence="2 3">NBRC 16267</strain>
    </source>
</reference>
<accession>A0A5M3Y0Q3</accession>
<dbReference type="EMBL" id="BLAF01000073">
    <property type="protein sequence ID" value="GES25749.1"/>
    <property type="molecule type" value="Genomic_DNA"/>
</dbReference>
<feature type="region of interest" description="Disordered" evidence="1">
    <location>
        <begin position="1"/>
        <end position="31"/>
    </location>
</feature>
<evidence type="ECO:0000313" key="2">
    <source>
        <dbReference type="EMBL" id="GES25749.1"/>
    </source>
</evidence>
<gene>
    <name evidence="2" type="ORF">Aple_086480</name>
</gene>
<evidence type="ECO:0000256" key="1">
    <source>
        <dbReference type="SAM" id="MobiDB-lite"/>
    </source>
</evidence>
<proteinExistence type="predicted"/>
<protein>
    <submittedName>
        <fullName evidence="2">Uncharacterized protein</fullName>
    </submittedName>
</protein>
<dbReference type="Proteomes" id="UP000377595">
    <property type="component" value="Unassembled WGS sequence"/>
</dbReference>
<keyword evidence="3" id="KW-1185">Reference proteome</keyword>
<organism evidence="2 3">
    <name type="scientific">Acrocarpospora pleiomorpha</name>
    <dbReference type="NCBI Taxonomy" id="90975"/>
    <lineage>
        <taxon>Bacteria</taxon>
        <taxon>Bacillati</taxon>
        <taxon>Actinomycetota</taxon>
        <taxon>Actinomycetes</taxon>
        <taxon>Streptosporangiales</taxon>
        <taxon>Streptosporangiaceae</taxon>
        <taxon>Acrocarpospora</taxon>
    </lineage>
</organism>
<comment type="caution">
    <text evidence="2">The sequence shown here is derived from an EMBL/GenBank/DDBJ whole genome shotgun (WGS) entry which is preliminary data.</text>
</comment>
<dbReference type="AlphaFoldDB" id="A0A5M3Y0Q3"/>
<evidence type="ECO:0000313" key="3">
    <source>
        <dbReference type="Proteomes" id="UP000377595"/>
    </source>
</evidence>
<name>A0A5M3Y0Q3_9ACTN</name>
<sequence length="111" mass="12173">MSGKVYLSGRDGDRGKHRPRNPAQKPLAFSRAWPRRNGAVNAARGSLEMAARHSRWRLAHLEPAWVAAGGGRLRAVAVVWLAEPGADGTITLNVVRPRWFDVGLIDSAQVR</sequence>